<evidence type="ECO:0000313" key="1">
    <source>
        <dbReference type="EMBL" id="VTR96417.1"/>
    </source>
</evidence>
<proteinExistence type="predicted"/>
<keyword evidence="2" id="KW-1185">Reference proteome</keyword>
<evidence type="ECO:0000313" key="2">
    <source>
        <dbReference type="Proteomes" id="UP000464178"/>
    </source>
</evidence>
<sequence>MAASIRCHCQGNPECKLCFGKKFYPYQPGPRGWMPFRCPTCQGARNLPGSPNIETPCFTCAGTGGIDPANPPFAKGWWGALRVGWKAFFGGG</sequence>
<dbReference type="AlphaFoldDB" id="A0A6P2D672"/>
<gene>
    <name evidence="1" type="ORF">SOIL9_12970</name>
</gene>
<dbReference type="KEGG" id="gms:SOIL9_12970"/>
<accession>A0A6P2D672</accession>
<dbReference type="EMBL" id="LR593886">
    <property type="protein sequence ID" value="VTR96417.1"/>
    <property type="molecule type" value="Genomic_DNA"/>
</dbReference>
<reference evidence="1 2" key="1">
    <citation type="submission" date="2019-05" db="EMBL/GenBank/DDBJ databases">
        <authorList>
            <consortium name="Science for Life Laboratories"/>
        </authorList>
    </citation>
    <scope>NUCLEOTIDE SEQUENCE [LARGE SCALE GENOMIC DNA]</scope>
    <source>
        <strain evidence="1">Soil9</strain>
    </source>
</reference>
<protein>
    <submittedName>
        <fullName evidence="1">Uncharacterized protein</fullName>
    </submittedName>
</protein>
<name>A0A6P2D672_9BACT</name>
<dbReference type="Proteomes" id="UP000464178">
    <property type="component" value="Chromosome"/>
</dbReference>
<organism evidence="1 2">
    <name type="scientific">Gemmata massiliana</name>
    <dbReference type="NCBI Taxonomy" id="1210884"/>
    <lineage>
        <taxon>Bacteria</taxon>
        <taxon>Pseudomonadati</taxon>
        <taxon>Planctomycetota</taxon>
        <taxon>Planctomycetia</taxon>
        <taxon>Gemmatales</taxon>
        <taxon>Gemmataceae</taxon>
        <taxon>Gemmata</taxon>
    </lineage>
</organism>